<reference evidence="2" key="1">
    <citation type="submission" date="2022-11" db="UniProtKB">
        <authorList>
            <consortium name="WormBaseParasite"/>
        </authorList>
    </citation>
    <scope>IDENTIFICATION</scope>
</reference>
<sequence length="102" mass="11951">MEKRRAARELFGKRMTQPSLADSLEVPPSYDQTLSYQMGRPVMLIEIPKNFEDSSLKQKRRPRELFGKRSAVRRHLTDDDYVSFMTSLSDRARRGRVNEFLG</sequence>
<evidence type="ECO:0000313" key="2">
    <source>
        <dbReference type="WBParaSite" id="ACRNAN_scaffold132.g9097.t2"/>
    </source>
</evidence>
<dbReference type="Proteomes" id="UP000887540">
    <property type="component" value="Unplaced"/>
</dbReference>
<organism evidence="1 2">
    <name type="scientific">Acrobeloides nanus</name>
    <dbReference type="NCBI Taxonomy" id="290746"/>
    <lineage>
        <taxon>Eukaryota</taxon>
        <taxon>Metazoa</taxon>
        <taxon>Ecdysozoa</taxon>
        <taxon>Nematoda</taxon>
        <taxon>Chromadorea</taxon>
        <taxon>Rhabditida</taxon>
        <taxon>Tylenchina</taxon>
        <taxon>Cephalobomorpha</taxon>
        <taxon>Cephaloboidea</taxon>
        <taxon>Cephalobidae</taxon>
        <taxon>Acrobeloides</taxon>
    </lineage>
</organism>
<name>A0A914CQQ1_9BILA</name>
<keyword evidence="1" id="KW-1185">Reference proteome</keyword>
<protein>
    <submittedName>
        <fullName evidence="2">Uncharacterized protein</fullName>
    </submittedName>
</protein>
<dbReference type="WBParaSite" id="ACRNAN_scaffold132.g9097.t2">
    <property type="protein sequence ID" value="ACRNAN_scaffold132.g9097.t2"/>
    <property type="gene ID" value="ACRNAN_scaffold132.g9097"/>
</dbReference>
<proteinExistence type="predicted"/>
<dbReference type="AlphaFoldDB" id="A0A914CQQ1"/>
<accession>A0A914CQQ1</accession>
<evidence type="ECO:0000313" key="1">
    <source>
        <dbReference type="Proteomes" id="UP000887540"/>
    </source>
</evidence>